<comment type="caution">
    <text evidence="3">The sequence shown here is derived from an EMBL/GenBank/DDBJ whole genome shotgun (WGS) entry which is preliminary data.</text>
</comment>
<sequence>MNKVLTRPEPQALAVARALADIAAAQVEVCSPEASDDDYLHALADPDVALGVLAGDDDGWAVLQGCDKPVVLVPEHAHSAEAIKRVLVPLDGTDESAHAVAETVRLLRDAGSEIVVLHVFDRQTVPAHWDQAAHAREAWEEEFRARYCVPHFPGPRPTITLRSGRPGNHVVDVAAEHADMIILGWSQQLHPGRAQTVRQTVSHASVPVMLIPMPPAPVPRPTH</sequence>
<feature type="domain" description="UspA" evidence="2">
    <location>
        <begin position="83"/>
        <end position="212"/>
    </location>
</feature>
<dbReference type="EMBL" id="QQBC01000015">
    <property type="protein sequence ID" value="RDI60478.1"/>
    <property type="molecule type" value="Genomic_DNA"/>
</dbReference>
<organism evidence="3 4">
    <name type="scientific">Nocardia pseudobrasiliensis</name>
    <dbReference type="NCBI Taxonomy" id="45979"/>
    <lineage>
        <taxon>Bacteria</taxon>
        <taxon>Bacillati</taxon>
        <taxon>Actinomycetota</taxon>
        <taxon>Actinomycetes</taxon>
        <taxon>Mycobacteriales</taxon>
        <taxon>Nocardiaceae</taxon>
        <taxon>Nocardia</taxon>
    </lineage>
</organism>
<evidence type="ECO:0000313" key="4">
    <source>
        <dbReference type="Proteomes" id="UP000254869"/>
    </source>
</evidence>
<dbReference type="Gene3D" id="3.40.50.12370">
    <property type="match status" value="1"/>
</dbReference>
<dbReference type="Pfam" id="PF00582">
    <property type="entry name" value="Usp"/>
    <property type="match status" value="1"/>
</dbReference>
<keyword evidence="4" id="KW-1185">Reference proteome</keyword>
<dbReference type="SUPFAM" id="SSF52402">
    <property type="entry name" value="Adenine nucleotide alpha hydrolases-like"/>
    <property type="match status" value="1"/>
</dbReference>
<dbReference type="PANTHER" id="PTHR46268:SF6">
    <property type="entry name" value="UNIVERSAL STRESS PROTEIN UP12"/>
    <property type="match status" value="1"/>
</dbReference>
<evidence type="ECO:0000259" key="2">
    <source>
        <dbReference type="Pfam" id="PF00582"/>
    </source>
</evidence>
<gene>
    <name evidence="3" type="ORF">DFR76_115108</name>
</gene>
<dbReference type="Proteomes" id="UP000254869">
    <property type="component" value="Unassembled WGS sequence"/>
</dbReference>
<dbReference type="AlphaFoldDB" id="A0A370HPQ3"/>
<reference evidence="3 4" key="1">
    <citation type="submission" date="2018-07" db="EMBL/GenBank/DDBJ databases">
        <title>Genomic Encyclopedia of Type Strains, Phase IV (KMG-IV): sequencing the most valuable type-strain genomes for metagenomic binning, comparative biology and taxonomic classification.</title>
        <authorList>
            <person name="Goeker M."/>
        </authorList>
    </citation>
    <scope>NUCLEOTIDE SEQUENCE [LARGE SCALE GENOMIC DNA]</scope>
    <source>
        <strain evidence="3 4">DSM 44290</strain>
    </source>
</reference>
<dbReference type="RefSeq" id="WP_068001106.1">
    <property type="nucleotide sequence ID" value="NZ_QQBC01000015.1"/>
</dbReference>
<proteinExistence type="inferred from homology"/>
<evidence type="ECO:0000256" key="1">
    <source>
        <dbReference type="ARBA" id="ARBA00008791"/>
    </source>
</evidence>
<protein>
    <submittedName>
        <fullName evidence="3">Universal stress protein family protein</fullName>
    </submittedName>
</protein>
<dbReference type="CDD" id="cd00293">
    <property type="entry name" value="USP-like"/>
    <property type="match status" value="1"/>
</dbReference>
<name>A0A370HPQ3_9NOCA</name>
<dbReference type="STRING" id="1210086.GCA_001613105_04572"/>
<comment type="similarity">
    <text evidence="1">Belongs to the universal stress protein A family.</text>
</comment>
<accession>A0A370HPQ3</accession>
<evidence type="ECO:0000313" key="3">
    <source>
        <dbReference type="EMBL" id="RDI60478.1"/>
    </source>
</evidence>
<dbReference type="InterPro" id="IPR006016">
    <property type="entry name" value="UspA"/>
</dbReference>
<dbReference type="PANTHER" id="PTHR46268">
    <property type="entry name" value="STRESS RESPONSE PROTEIN NHAX"/>
    <property type="match status" value="1"/>
</dbReference>